<sequence length="43" mass="4912">MELPKYGVCNTKARTSLSNETPVCNRECNRGIHLQDFSNHFSI</sequence>
<protein>
    <submittedName>
        <fullName evidence="1">Uncharacterized protein</fullName>
    </submittedName>
</protein>
<evidence type="ECO:0000313" key="1">
    <source>
        <dbReference type="EMBL" id="JAD77368.1"/>
    </source>
</evidence>
<proteinExistence type="predicted"/>
<accession>A0A0A9CSG1</accession>
<dbReference type="AlphaFoldDB" id="A0A0A9CSG1"/>
<reference evidence="1" key="2">
    <citation type="journal article" date="2015" name="Data Brief">
        <title>Shoot transcriptome of the giant reed, Arundo donax.</title>
        <authorList>
            <person name="Barrero R.A."/>
            <person name="Guerrero F.D."/>
            <person name="Moolhuijzen P."/>
            <person name="Goolsby J.A."/>
            <person name="Tidwell J."/>
            <person name="Bellgard S.E."/>
            <person name="Bellgard M.I."/>
        </authorList>
    </citation>
    <scope>NUCLEOTIDE SEQUENCE</scope>
    <source>
        <tissue evidence="1">Shoot tissue taken approximately 20 cm above the soil surface</tissue>
    </source>
</reference>
<dbReference type="EMBL" id="GBRH01220527">
    <property type="protein sequence ID" value="JAD77368.1"/>
    <property type="molecule type" value="Transcribed_RNA"/>
</dbReference>
<name>A0A0A9CSG1_ARUDO</name>
<organism evidence="1">
    <name type="scientific">Arundo donax</name>
    <name type="common">Giant reed</name>
    <name type="synonym">Donax arundinaceus</name>
    <dbReference type="NCBI Taxonomy" id="35708"/>
    <lineage>
        <taxon>Eukaryota</taxon>
        <taxon>Viridiplantae</taxon>
        <taxon>Streptophyta</taxon>
        <taxon>Embryophyta</taxon>
        <taxon>Tracheophyta</taxon>
        <taxon>Spermatophyta</taxon>
        <taxon>Magnoliopsida</taxon>
        <taxon>Liliopsida</taxon>
        <taxon>Poales</taxon>
        <taxon>Poaceae</taxon>
        <taxon>PACMAD clade</taxon>
        <taxon>Arundinoideae</taxon>
        <taxon>Arundineae</taxon>
        <taxon>Arundo</taxon>
    </lineage>
</organism>
<reference evidence="1" key="1">
    <citation type="submission" date="2014-09" db="EMBL/GenBank/DDBJ databases">
        <authorList>
            <person name="Magalhaes I.L.F."/>
            <person name="Oliveira U."/>
            <person name="Santos F.R."/>
            <person name="Vidigal T.H.D.A."/>
            <person name="Brescovit A.D."/>
            <person name="Santos A.J."/>
        </authorList>
    </citation>
    <scope>NUCLEOTIDE SEQUENCE</scope>
    <source>
        <tissue evidence="1">Shoot tissue taken approximately 20 cm above the soil surface</tissue>
    </source>
</reference>